<accession>A0A8S1X078</accession>
<keyword evidence="6" id="KW-1185">Reference proteome</keyword>
<dbReference type="Pfam" id="PF00009">
    <property type="entry name" value="GTP_EFTU"/>
    <property type="match status" value="1"/>
</dbReference>
<dbReference type="Proteomes" id="UP000683925">
    <property type="component" value="Unassembled WGS sequence"/>
</dbReference>
<protein>
    <submittedName>
        <fullName evidence="5">Uncharacterized protein</fullName>
    </submittedName>
</protein>
<dbReference type="Pfam" id="PF22594">
    <property type="entry name" value="GTP-eEF1A_C"/>
    <property type="match status" value="1"/>
</dbReference>
<dbReference type="PANTHER" id="PTHR23115">
    <property type="entry name" value="TRANSLATION FACTOR"/>
    <property type="match status" value="1"/>
</dbReference>
<dbReference type="EMBL" id="CAJJDP010000109">
    <property type="protein sequence ID" value="CAD8195564.1"/>
    <property type="molecule type" value="Genomic_DNA"/>
</dbReference>
<sequence length="446" mass="51269">MQQEIGNHLVVFLGAHGQGKSTVAGLIVKELIYVSPYAFERIDEHPLVQENPNLRYAFLIDRLRTERQKKETQLFSTFHITISEKAYTLINIPGDFQYINQIQIGIAYGDIAVFVLSGVKEKYQQDFKEQSSLELQLRLWIALGKKHIICAINDMDLVEYQQDCYEYVVNDFSSRLAKFEINPKSISFVPISLIDAENIKTKKQHMNWYKGPTLIEALDWIPIDDIQVLANRPLRFVMHDCIFIPGVGTVALGKLLYGTLMPNKVLSFAPVPLKSSVKALENHHFILKKGFPGYLIGVHLTNLSYREIKNGYVFSDIDNDPALECTTFVVKLKIMEDFKHQLKPKQYYTIHFLTKRMQCGIVQISQKTSLNDQNQNIENPQDLKAGDVGVVEFKPIKQITLENHIDYPQLGRIAIVDNRRMIAYGVILEVKKKEINQKLEQEVQKQ</sequence>
<evidence type="ECO:0000256" key="1">
    <source>
        <dbReference type="ARBA" id="ARBA00022741"/>
    </source>
</evidence>
<evidence type="ECO:0000259" key="3">
    <source>
        <dbReference type="Pfam" id="PF00009"/>
    </source>
</evidence>
<evidence type="ECO:0000259" key="4">
    <source>
        <dbReference type="Pfam" id="PF22594"/>
    </source>
</evidence>
<dbReference type="InterPro" id="IPR050100">
    <property type="entry name" value="TRAFAC_GTPase_members"/>
</dbReference>
<keyword evidence="1" id="KW-0547">Nucleotide-binding</keyword>
<keyword evidence="2" id="KW-0342">GTP-binding</keyword>
<dbReference type="GO" id="GO:0005525">
    <property type="term" value="F:GTP binding"/>
    <property type="evidence" value="ECO:0007669"/>
    <property type="project" value="UniProtKB-KW"/>
</dbReference>
<dbReference type="GO" id="GO:0003924">
    <property type="term" value="F:GTPase activity"/>
    <property type="evidence" value="ECO:0007669"/>
    <property type="project" value="InterPro"/>
</dbReference>
<proteinExistence type="predicted"/>
<evidence type="ECO:0000256" key="2">
    <source>
        <dbReference type="ARBA" id="ARBA00023134"/>
    </source>
</evidence>
<gene>
    <name evidence="5" type="ORF">POCTA_138.1.T1090128</name>
</gene>
<dbReference type="InterPro" id="IPR054696">
    <property type="entry name" value="GTP-eEF1A_C"/>
</dbReference>
<evidence type="ECO:0000313" key="6">
    <source>
        <dbReference type="Proteomes" id="UP000683925"/>
    </source>
</evidence>
<feature type="domain" description="Tr-type G" evidence="3">
    <location>
        <begin position="10"/>
        <end position="218"/>
    </location>
</feature>
<name>A0A8S1X078_PAROT</name>
<feature type="domain" description="GTP-eEF1A C-terminal" evidence="4">
    <location>
        <begin position="328"/>
        <end position="427"/>
    </location>
</feature>
<reference evidence="5" key="1">
    <citation type="submission" date="2021-01" db="EMBL/GenBank/DDBJ databases">
        <authorList>
            <consortium name="Genoscope - CEA"/>
            <person name="William W."/>
        </authorList>
    </citation>
    <scope>NUCLEOTIDE SEQUENCE</scope>
</reference>
<dbReference type="InterPro" id="IPR000795">
    <property type="entry name" value="T_Tr_GTP-bd_dom"/>
</dbReference>
<dbReference type="AlphaFoldDB" id="A0A8S1X078"/>
<organism evidence="5 6">
    <name type="scientific">Paramecium octaurelia</name>
    <dbReference type="NCBI Taxonomy" id="43137"/>
    <lineage>
        <taxon>Eukaryota</taxon>
        <taxon>Sar</taxon>
        <taxon>Alveolata</taxon>
        <taxon>Ciliophora</taxon>
        <taxon>Intramacronucleata</taxon>
        <taxon>Oligohymenophorea</taxon>
        <taxon>Peniculida</taxon>
        <taxon>Parameciidae</taxon>
        <taxon>Paramecium</taxon>
    </lineage>
</organism>
<dbReference type="OrthoDB" id="296373at2759"/>
<comment type="caution">
    <text evidence="5">The sequence shown here is derived from an EMBL/GenBank/DDBJ whole genome shotgun (WGS) entry which is preliminary data.</text>
</comment>
<dbReference type="OMA" id="GKKHIIC"/>
<evidence type="ECO:0000313" key="5">
    <source>
        <dbReference type="EMBL" id="CAD8195564.1"/>
    </source>
</evidence>